<organism evidence="2 3">
    <name type="scientific">Conexibacter woesei (strain DSM 14684 / CCUG 47730 / CIP 108061 / JCM 11494 / NBRC 100937 / ID131577)</name>
    <dbReference type="NCBI Taxonomy" id="469383"/>
    <lineage>
        <taxon>Bacteria</taxon>
        <taxon>Bacillati</taxon>
        <taxon>Actinomycetota</taxon>
        <taxon>Thermoleophilia</taxon>
        <taxon>Solirubrobacterales</taxon>
        <taxon>Conexibacteraceae</taxon>
        <taxon>Conexibacter</taxon>
    </lineage>
</organism>
<gene>
    <name evidence="2" type="ordered locus">Cwoe_3925</name>
</gene>
<dbReference type="EMBL" id="CP001854">
    <property type="protein sequence ID" value="ADB52342.1"/>
    <property type="molecule type" value="Genomic_DNA"/>
</dbReference>
<dbReference type="AlphaFoldDB" id="D3F3H7"/>
<dbReference type="STRING" id="469383.Cwoe_3925"/>
<proteinExistence type="predicted"/>
<evidence type="ECO:0000313" key="3">
    <source>
        <dbReference type="Proteomes" id="UP000008229"/>
    </source>
</evidence>
<dbReference type="eggNOG" id="COG4430">
    <property type="taxonomic scope" value="Bacteria"/>
</dbReference>
<feature type="region of interest" description="Disordered" evidence="1">
    <location>
        <begin position="106"/>
        <end position="126"/>
    </location>
</feature>
<dbReference type="KEGG" id="cwo:Cwoe_3925"/>
<dbReference type="Pfam" id="PF13376">
    <property type="entry name" value="OmdA"/>
    <property type="match status" value="1"/>
</dbReference>
<protein>
    <recommendedName>
        <fullName evidence="4">Bacteriocin-protection protein</fullName>
    </recommendedName>
</protein>
<accession>D3F3H7</accession>
<keyword evidence="3" id="KW-1185">Reference proteome</keyword>
<evidence type="ECO:0000313" key="2">
    <source>
        <dbReference type="EMBL" id="ADB52342.1"/>
    </source>
</evidence>
<evidence type="ECO:0000256" key="1">
    <source>
        <dbReference type="SAM" id="MobiDB-lite"/>
    </source>
</evidence>
<dbReference type="HOGENOM" id="CLU_076645_2_0_11"/>
<dbReference type="Proteomes" id="UP000008229">
    <property type="component" value="Chromosome"/>
</dbReference>
<reference evidence="3" key="2">
    <citation type="submission" date="2010-01" db="EMBL/GenBank/DDBJ databases">
        <title>The complete genome of Conexibacter woesei DSM 14684.</title>
        <authorList>
            <consortium name="US DOE Joint Genome Institute (JGI-PGF)"/>
            <person name="Lucas S."/>
            <person name="Copeland A."/>
            <person name="Lapidus A."/>
            <person name="Glavina del Rio T."/>
            <person name="Dalin E."/>
            <person name="Tice H."/>
            <person name="Bruce D."/>
            <person name="Goodwin L."/>
            <person name="Pitluck S."/>
            <person name="Kyrpides N."/>
            <person name="Mavromatis K."/>
            <person name="Ivanova N."/>
            <person name="Mikhailova N."/>
            <person name="Chertkov O."/>
            <person name="Brettin T."/>
            <person name="Detter J.C."/>
            <person name="Han C."/>
            <person name="Larimer F."/>
            <person name="Land M."/>
            <person name="Hauser L."/>
            <person name="Markowitz V."/>
            <person name="Cheng J.-F."/>
            <person name="Hugenholtz P."/>
            <person name="Woyke T."/>
            <person name="Wu D."/>
            <person name="Pukall R."/>
            <person name="Steenblock K."/>
            <person name="Schneider S."/>
            <person name="Klenk H.-P."/>
            <person name="Eisen J.A."/>
        </authorList>
    </citation>
    <scope>NUCLEOTIDE SEQUENCE [LARGE SCALE GENOMIC DNA]</scope>
    <source>
        <strain evidence="3">DSM 14684 / CIP 108061 / JCM 11494 / NBRC 100937 / ID131577</strain>
    </source>
</reference>
<evidence type="ECO:0008006" key="4">
    <source>
        <dbReference type="Google" id="ProtNLM"/>
    </source>
</evidence>
<reference evidence="2 3" key="1">
    <citation type="journal article" date="2010" name="Stand. Genomic Sci.">
        <title>Complete genome sequence of Conexibacter woesei type strain (ID131577).</title>
        <authorList>
            <person name="Pukall R."/>
            <person name="Lapidus A."/>
            <person name="Glavina Del Rio T."/>
            <person name="Copeland A."/>
            <person name="Tice H."/>
            <person name="Cheng J.-F."/>
            <person name="Lucas S."/>
            <person name="Chen F."/>
            <person name="Nolan M."/>
            <person name="Bruce D."/>
            <person name="Goodwin L."/>
            <person name="Pitluck S."/>
            <person name="Mavromatis K."/>
            <person name="Ivanova N."/>
            <person name="Ovchinnikova G."/>
            <person name="Pati A."/>
            <person name="Chen A."/>
            <person name="Palaniappan K."/>
            <person name="Land M."/>
            <person name="Hauser L."/>
            <person name="Chang Y.-J."/>
            <person name="Jeffries C.D."/>
            <person name="Chain P."/>
            <person name="Meincke L."/>
            <person name="Sims D."/>
            <person name="Brettin T."/>
            <person name="Detter J.C."/>
            <person name="Rohde M."/>
            <person name="Goeker M."/>
            <person name="Bristow J."/>
            <person name="Eisen J.A."/>
            <person name="Markowitz V."/>
            <person name="Kyrpides N.C."/>
            <person name="Klenk H.-P."/>
            <person name="Hugenholtz P."/>
        </authorList>
    </citation>
    <scope>NUCLEOTIDE SEQUENCE [LARGE SCALE GENOMIC DNA]</scope>
    <source>
        <strain evidence="3">DSM 14684 / CIP 108061 / JCM 11494 / NBRC 100937 / ID131577</strain>
    </source>
</reference>
<dbReference type="RefSeq" id="WP_012935393.1">
    <property type="nucleotide sequence ID" value="NC_013739.1"/>
</dbReference>
<dbReference type="OrthoDB" id="9796999at2"/>
<sequence length="189" mass="21469">MSEPIYFDSPAAWRAWLEEHHDSETELIVGFWKKGSGMPGMTWREAVGEALCFGWIDSIGRRVDDRRRTIRFTPRRPRSHWSAVNVAFVEELRAAGLMRPAGEAAFAARTPERTAQGPNESPPRELDAAAQAQFEAAEAAWEFFGSQPPGYRRRAIWWVTSAKREETRARRLAQLIDDSAAGRRTRQAV</sequence>
<name>D3F3H7_CONWI</name>